<evidence type="ECO:0000256" key="6">
    <source>
        <dbReference type="PIRNR" id="PIRNR000799"/>
    </source>
</evidence>
<dbReference type="Gene3D" id="1.10.8.60">
    <property type="match status" value="1"/>
</dbReference>
<comment type="function">
    <text evidence="6">Participates in DNA repair and in chromosomal DNA replication.</text>
</comment>
<organism evidence="9 10">
    <name type="scientific">Caenorhabditis bovis</name>
    <dbReference type="NCBI Taxonomy" id="2654633"/>
    <lineage>
        <taxon>Eukaryota</taxon>
        <taxon>Metazoa</taxon>
        <taxon>Ecdysozoa</taxon>
        <taxon>Nematoda</taxon>
        <taxon>Chromadorea</taxon>
        <taxon>Rhabditida</taxon>
        <taxon>Rhabditina</taxon>
        <taxon>Rhabditomorpha</taxon>
        <taxon>Rhabditoidea</taxon>
        <taxon>Rhabditidae</taxon>
        <taxon>Peloderinae</taxon>
        <taxon>Caenorhabditis</taxon>
    </lineage>
</organism>
<evidence type="ECO:0000259" key="8">
    <source>
        <dbReference type="Pfam" id="PF12213"/>
    </source>
</evidence>
<dbReference type="PIRSF" id="PIRSF000799">
    <property type="entry name" value="DNA_pol_eps_2"/>
    <property type="match status" value="1"/>
</dbReference>
<sequence>MNAFELKREAVNLCAQLFAGHDKDRRQRWMAKMIEVLKKQSLKSSLVSEEVIRDVFRQCKSKGAQDPGKLLNVFDAFSLKAFDYDQDLKKMVLRERKPTIACDSSSFTSAAKQRFLLVKQRASRCASLKNIKFTTCECLLSSNKTIPSVVILGMLTQQKADCFHIEDLTGSIEVEFKEDTRFHHALFHENSIAIFEGNFEYGVLKVNEVALVPVESAEITRKELSSNENWFGGDEKIAFRCSDRHRAALLQHPDSAIIMVSDVFLDDERVLKGIFALLEGYSQIPPIAFVFCGNFCSQPRQKETMALMDRGFRWLANQLNEFKEAYQKTQFIFVPGPDDPLVDMVLPRPNLPSSLFKHVSAVVNCTFASNPARIQYACREIVVFRGDAIKKMCRHSINKIAADTIPARYAKSVLSQAHLSPLPNHIQPVLPDYSHALALHPLPDLLVVADRFEAFTESVTGSGCIVTNPGSFSRSNFTFQVYYPNQGKVEASQIPAN</sequence>
<feature type="domain" description="DNA polymerase alpha/delta/epsilon subunit B" evidence="7">
    <location>
        <begin position="257"/>
        <end position="456"/>
    </location>
</feature>
<dbReference type="PANTHER" id="PTHR12708">
    <property type="entry name" value="DNA POLYMERASE EPSILON SUBUNIT B"/>
    <property type="match status" value="1"/>
</dbReference>
<keyword evidence="3 6" id="KW-0235">DNA replication</keyword>
<dbReference type="GO" id="GO:0003677">
    <property type="term" value="F:DNA binding"/>
    <property type="evidence" value="ECO:0007669"/>
    <property type="project" value="UniProtKB-UniRule"/>
</dbReference>
<protein>
    <recommendedName>
        <fullName evidence="6">DNA polymerase epsilon subunit</fullName>
    </recommendedName>
    <alternativeName>
        <fullName evidence="6">DNA polymerase II subunit 2</fullName>
    </alternativeName>
</protein>
<reference evidence="9 10" key="1">
    <citation type="submission" date="2020-04" db="EMBL/GenBank/DDBJ databases">
        <authorList>
            <person name="Laetsch R D."/>
            <person name="Stevens L."/>
            <person name="Kumar S."/>
            <person name="Blaxter L. M."/>
        </authorList>
    </citation>
    <scope>NUCLEOTIDE SEQUENCE [LARGE SCALE GENOMIC DNA]</scope>
</reference>
<keyword evidence="5 6" id="KW-0539">Nucleus</keyword>
<evidence type="ECO:0000313" key="10">
    <source>
        <dbReference type="Proteomes" id="UP000494206"/>
    </source>
</evidence>
<dbReference type="InterPro" id="IPR007185">
    <property type="entry name" value="DNA_pol_a/d/e_bsu"/>
</dbReference>
<keyword evidence="10" id="KW-1185">Reference proteome</keyword>
<dbReference type="PANTHER" id="PTHR12708:SF0">
    <property type="entry name" value="DNA POLYMERASE EPSILON SUBUNIT 2"/>
    <property type="match status" value="1"/>
</dbReference>
<dbReference type="Pfam" id="PF12213">
    <property type="entry name" value="Dpoe2NT"/>
    <property type="match status" value="1"/>
</dbReference>
<dbReference type="AlphaFoldDB" id="A0A8S1FC59"/>
<dbReference type="OrthoDB" id="10254730at2759"/>
<comment type="subcellular location">
    <subcellularLocation>
        <location evidence="1 6">Nucleus</location>
    </subcellularLocation>
</comment>
<dbReference type="GO" id="GO:0008622">
    <property type="term" value="C:epsilon DNA polymerase complex"/>
    <property type="evidence" value="ECO:0007669"/>
    <property type="project" value="UniProtKB-UniRule"/>
</dbReference>
<comment type="similarity">
    <text evidence="2 6">Belongs to the DNA polymerase epsilon subunit B family.</text>
</comment>
<dbReference type="GO" id="GO:0042276">
    <property type="term" value="P:error-prone translesion synthesis"/>
    <property type="evidence" value="ECO:0007669"/>
    <property type="project" value="TreeGrafter"/>
</dbReference>
<dbReference type="InterPro" id="IPR016266">
    <property type="entry name" value="POLE2"/>
</dbReference>
<comment type="caution">
    <text evidence="9">The sequence shown here is derived from an EMBL/GenBank/DDBJ whole genome shotgun (WGS) entry which is preliminary data.</text>
</comment>
<accession>A0A8S1FC59</accession>
<evidence type="ECO:0000259" key="7">
    <source>
        <dbReference type="Pfam" id="PF04042"/>
    </source>
</evidence>
<proteinExistence type="inferred from homology"/>
<evidence type="ECO:0000256" key="4">
    <source>
        <dbReference type="ARBA" id="ARBA00023125"/>
    </source>
</evidence>
<evidence type="ECO:0000256" key="2">
    <source>
        <dbReference type="ARBA" id="ARBA00009560"/>
    </source>
</evidence>
<dbReference type="Proteomes" id="UP000494206">
    <property type="component" value="Unassembled WGS sequence"/>
</dbReference>
<dbReference type="EMBL" id="CADEPM010000008">
    <property type="protein sequence ID" value="CAB3409270.1"/>
    <property type="molecule type" value="Genomic_DNA"/>
</dbReference>
<evidence type="ECO:0000313" key="9">
    <source>
        <dbReference type="EMBL" id="CAB3409270.1"/>
    </source>
</evidence>
<evidence type="ECO:0000256" key="3">
    <source>
        <dbReference type="ARBA" id="ARBA00022705"/>
    </source>
</evidence>
<feature type="domain" description="DNA polymerase epsilon subunit B N-terminal" evidence="8">
    <location>
        <begin position="1"/>
        <end position="59"/>
    </location>
</feature>
<dbReference type="GO" id="GO:0006261">
    <property type="term" value="P:DNA-templated DNA replication"/>
    <property type="evidence" value="ECO:0007669"/>
    <property type="project" value="InterPro"/>
</dbReference>
<evidence type="ECO:0000256" key="1">
    <source>
        <dbReference type="ARBA" id="ARBA00004123"/>
    </source>
</evidence>
<name>A0A8S1FC59_9PELO</name>
<gene>
    <name evidence="9" type="ORF">CBOVIS_LOCUS10944</name>
</gene>
<evidence type="ECO:0000256" key="5">
    <source>
        <dbReference type="ARBA" id="ARBA00023242"/>
    </source>
</evidence>
<dbReference type="Pfam" id="PF04042">
    <property type="entry name" value="DNA_pol_E_B"/>
    <property type="match status" value="1"/>
</dbReference>
<dbReference type="InterPro" id="IPR024639">
    <property type="entry name" value="DNA_pol_e_bsu_N"/>
</dbReference>
<dbReference type="Gene3D" id="3.60.21.50">
    <property type="match status" value="1"/>
</dbReference>
<keyword evidence="4 6" id="KW-0238">DNA-binding</keyword>